<organism evidence="10 11">
    <name type="scientific">Tritrichomonas musculus</name>
    <dbReference type="NCBI Taxonomy" id="1915356"/>
    <lineage>
        <taxon>Eukaryota</taxon>
        <taxon>Metamonada</taxon>
        <taxon>Parabasalia</taxon>
        <taxon>Tritrichomonadida</taxon>
        <taxon>Tritrichomonadidae</taxon>
        <taxon>Tritrichomonas</taxon>
    </lineage>
</organism>
<dbReference type="Proteomes" id="UP001470230">
    <property type="component" value="Unassembled WGS sequence"/>
</dbReference>
<evidence type="ECO:0000313" key="10">
    <source>
        <dbReference type="EMBL" id="KAK8870378.1"/>
    </source>
</evidence>
<keyword evidence="11" id="KW-1185">Reference proteome</keyword>
<sequence>MKRIGQDERHKASFFSSRFNIKSILTAIIIIFFLLVCVFKLLSKPISLKVSSNTITKRIVIPYLTCAKTCHRNKYYVAPMINLSLEENSSILSYVISDSQKALDTARKGILSPNCTGGRMSANGNACRFDMTFKHFYFETNSPWLLVAIDDTFLNIKNLFRLLDVLESMYNPFEDQVMLGQVHHDWGTNFPHGGPGLLYSRAWVSEFFRQNMSFEIVHQNNFRYTYDITTGLLALNYFPKSIWIDHPWIIVVMPEKDSTKALLTKNWSILNKCQKKWGRLPRLQDVSQFHISPFEKDSNFLAPPSIDDAPPYVKVYRPQNYAIRFCIQKDIENDLLINKDTINKSIVNCKSINKADVKKRIKKTGSSLPF</sequence>
<keyword evidence="7 8" id="KW-0472">Membrane</keyword>
<evidence type="ECO:0000256" key="2">
    <source>
        <dbReference type="ARBA" id="ARBA00022676"/>
    </source>
</evidence>
<evidence type="ECO:0000256" key="8">
    <source>
        <dbReference type="SAM" id="Phobius"/>
    </source>
</evidence>
<evidence type="ECO:0000256" key="1">
    <source>
        <dbReference type="ARBA" id="ARBA00004606"/>
    </source>
</evidence>
<protein>
    <recommendedName>
        <fullName evidence="9">Fringe-like glycosyltransferase domain-containing protein</fullName>
    </recommendedName>
</protein>
<gene>
    <name evidence="10" type="ORF">M9Y10_008260</name>
</gene>
<keyword evidence="6 8" id="KW-1133">Transmembrane helix</keyword>
<feature type="domain" description="Fringe-like glycosyltransferase" evidence="9">
    <location>
        <begin position="68"/>
        <end position="231"/>
    </location>
</feature>
<evidence type="ECO:0000259" key="9">
    <source>
        <dbReference type="Pfam" id="PF02434"/>
    </source>
</evidence>
<proteinExistence type="predicted"/>
<evidence type="ECO:0000256" key="7">
    <source>
        <dbReference type="ARBA" id="ARBA00023136"/>
    </source>
</evidence>
<keyword evidence="4 8" id="KW-0812">Transmembrane</keyword>
<feature type="transmembrane region" description="Helical" evidence="8">
    <location>
        <begin position="21"/>
        <end position="42"/>
    </location>
</feature>
<dbReference type="InterPro" id="IPR003378">
    <property type="entry name" value="Fringe-like_glycosylTrfase"/>
</dbReference>
<comment type="subcellular location">
    <subcellularLocation>
        <location evidence="1">Membrane</location>
        <topology evidence="1">Single-pass type II membrane protein</topology>
    </subcellularLocation>
</comment>
<keyword evidence="5" id="KW-0735">Signal-anchor</keyword>
<evidence type="ECO:0000256" key="3">
    <source>
        <dbReference type="ARBA" id="ARBA00022679"/>
    </source>
</evidence>
<dbReference type="Pfam" id="PF02434">
    <property type="entry name" value="Fringe"/>
    <property type="match status" value="1"/>
</dbReference>
<evidence type="ECO:0000313" key="11">
    <source>
        <dbReference type="Proteomes" id="UP001470230"/>
    </source>
</evidence>
<evidence type="ECO:0000256" key="6">
    <source>
        <dbReference type="ARBA" id="ARBA00022989"/>
    </source>
</evidence>
<name>A0ABR2IXT0_9EUKA</name>
<accession>A0ABR2IXT0</accession>
<dbReference type="EMBL" id="JAPFFF010000014">
    <property type="protein sequence ID" value="KAK8870378.1"/>
    <property type="molecule type" value="Genomic_DNA"/>
</dbReference>
<comment type="caution">
    <text evidence="10">The sequence shown here is derived from an EMBL/GenBank/DDBJ whole genome shotgun (WGS) entry which is preliminary data.</text>
</comment>
<evidence type="ECO:0000256" key="4">
    <source>
        <dbReference type="ARBA" id="ARBA00022692"/>
    </source>
</evidence>
<keyword evidence="2" id="KW-0328">Glycosyltransferase</keyword>
<dbReference type="Gene3D" id="3.90.550.50">
    <property type="match status" value="1"/>
</dbReference>
<evidence type="ECO:0000256" key="5">
    <source>
        <dbReference type="ARBA" id="ARBA00022968"/>
    </source>
</evidence>
<keyword evidence="3" id="KW-0808">Transferase</keyword>
<reference evidence="10 11" key="1">
    <citation type="submission" date="2024-04" db="EMBL/GenBank/DDBJ databases">
        <title>Tritrichomonas musculus Genome.</title>
        <authorList>
            <person name="Alves-Ferreira E."/>
            <person name="Grigg M."/>
            <person name="Lorenzi H."/>
            <person name="Galac M."/>
        </authorList>
    </citation>
    <scope>NUCLEOTIDE SEQUENCE [LARGE SCALE GENOMIC DNA]</scope>
    <source>
        <strain evidence="10 11">EAF2021</strain>
    </source>
</reference>